<organism evidence="2 3">
    <name type="scientific">Photobacterium ganghwense</name>
    <dbReference type="NCBI Taxonomy" id="320778"/>
    <lineage>
        <taxon>Bacteria</taxon>
        <taxon>Pseudomonadati</taxon>
        <taxon>Pseudomonadota</taxon>
        <taxon>Gammaproteobacteria</taxon>
        <taxon>Vibrionales</taxon>
        <taxon>Vibrionaceae</taxon>
        <taxon>Photobacterium</taxon>
    </lineage>
</organism>
<name>A0A0J1HFF3_9GAMM</name>
<sequence>MKKTLLILTANHLLFVLFLVLYKFLWLHTQGENVAEVSDSSASLLINVYGMSLFPLQLLVELVFVLRLAYLVIIKSAQFDHFYAWSACLASGGLVCWFTLVPQ</sequence>
<dbReference type="AlphaFoldDB" id="A0A0J1HFF3"/>
<keyword evidence="1" id="KW-0472">Membrane</keyword>
<dbReference type="OrthoDB" id="10008421at2"/>
<dbReference type="PATRIC" id="fig|320778.3.peg.1569"/>
<keyword evidence="3" id="KW-1185">Reference proteome</keyword>
<comment type="caution">
    <text evidence="2">The sequence shown here is derived from an EMBL/GenBank/DDBJ whole genome shotgun (WGS) entry which is preliminary data.</text>
</comment>
<dbReference type="Proteomes" id="UP000035909">
    <property type="component" value="Unassembled WGS sequence"/>
</dbReference>
<accession>A0A0J1HFF3</accession>
<proteinExistence type="predicted"/>
<evidence type="ECO:0000256" key="1">
    <source>
        <dbReference type="SAM" id="Phobius"/>
    </source>
</evidence>
<protein>
    <submittedName>
        <fullName evidence="2">Uncharacterized protein</fullName>
    </submittedName>
</protein>
<keyword evidence="1" id="KW-1133">Transmembrane helix</keyword>
<feature type="transmembrane region" description="Helical" evidence="1">
    <location>
        <begin position="46"/>
        <end position="70"/>
    </location>
</feature>
<reference evidence="2 3" key="1">
    <citation type="submission" date="2015-05" db="EMBL/GenBank/DDBJ databases">
        <title>Photobacterium galathea sp. nov.</title>
        <authorList>
            <person name="Machado H."/>
            <person name="Gram L."/>
        </authorList>
    </citation>
    <scope>NUCLEOTIDE SEQUENCE [LARGE SCALE GENOMIC DNA]</scope>
    <source>
        <strain evidence="2 3">DSM 22954</strain>
    </source>
</reference>
<evidence type="ECO:0000313" key="3">
    <source>
        <dbReference type="Proteomes" id="UP000035909"/>
    </source>
</evidence>
<dbReference type="EMBL" id="LDOU01000006">
    <property type="protein sequence ID" value="KLV10346.1"/>
    <property type="molecule type" value="Genomic_DNA"/>
</dbReference>
<feature type="transmembrane region" description="Helical" evidence="1">
    <location>
        <begin position="5"/>
        <end position="26"/>
    </location>
</feature>
<evidence type="ECO:0000313" key="2">
    <source>
        <dbReference type="EMBL" id="KLV10346.1"/>
    </source>
</evidence>
<gene>
    <name evidence="2" type="ORF">ABT57_07255</name>
</gene>
<dbReference type="RefSeq" id="WP_047884510.1">
    <property type="nucleotide sequence ID" value="NZ_CP071326.1"/>
</dbReference>
<keyword evidence="1" id="KW-0812">Transmembrane</keyword>
<feature type="transmembrane region" description="Helical" evidence="1">
    <location>
        <begin position="82"/>
        <end position="100"/>
    </location>
</feature>